<dbReference type="RefSeq" id="WP_024459927.1">
    <property type="nucleotide sequence ID" value="NZ_JBHYFO010000009.1"/>
</dbReference>
<protein>
    <submittedName>
        <fullName evidence="1">Uncharacterized protein</fullName>
    </submittedName>
</protein>
<evidence type="ECO:0000313" key="1">
    <source>
        <dbReference type="EMBL" id="ROQ19904.1"/>
    </source>
</evidence>
<accession>A0A3N1NJA7</accession>
<name>A0A3N1NJA7_9GAMM</name>
<organism evidence="1 2">
    <name type="scientific">Marinimicrobium koreense</name>
    <dbReference type="NCBI Taxonomy" id="306545"/>
    <lineage>
        <taxon>Bacteria</taxon>
        <taxon>Pseudomonadati</taxon>
        <taxon>Pseudomonadota</taxon>
        <taxon>Gammaproteobacteria</taxon>
        <taxon>Cellvibrionales</taxon>
        <taxon>Cellvibrionaceae</taxon>
        <taxon>Marinimicrobium</taxon>
    </lineage>
</organism>
<dbReference type="Proteomes" id="UP000273643">
    <property type="component" value="Unassembled WGS sequence"/>
</dbReference>
<reference evidence="1 2" key="1">
    <citation type="submission" date="2018-11" db="EMBL/GenBank/DDBJ databases">
        <title>Genomic Encyclopedia of Type Strains, Phase IV (KMG-IV): sequencing the most valuable type-strain genomes for metagenomic binning, comparative biology and taxonomic classification.</title>
        <authorList>
            <person name="Goeker M."/>
        </authorList>
    </citation>
    <scope>NUCLEOTIDE SEQUENCE [LARGE SCALE GENOMIC DNA]</scope>
    <source>
        <strain evidence="1 2">DSM 16974</strain>
    </source>
</reference>
<sequence>MEYLSMTSPEWETMWDQLAEDRLNQGDPICEFAGQAWEYMGSTKDHHHFRHPCHPATEKTEYIYLERAGVALAWAV</sequence>
<dbReference type="OrthoDB" id="5703587at2"/>
<gene>
    <name evidence="1" type="ORF">EDC38_0495</name>
</gene>
<dbReference type="AlphaFoldDB" id="A0A3N1NJA7"/>
<dbReference type="EMBL" id="RJUK01000001">
    <property type="protein sequence ID" value="ROQ19904.1"/>
    <property type="molecule type" value="Genomic_DNA"/>
</dbReference>
<evidence type="ECO:0000313" key="2">
    <source>
        <dbReference type="Proteomes" id="UP000273643"/>
    </source>
</evidence>
<keyword evidence="2" id="KW-1185">Reference proteome</keyword>
<proteinExistence type="predicted"/>
<comment type="caution">
    <text evidence="1">The sequence shown here is derived from an EMBL/GenBank/DDBJ whole genome shotgun (WGS) entry which is preliminary data.</text>
</comment>